<protein>
    <submittedName>
        <fullName evidence="2">Predicted protein</fullName>
    </submittedName>
</protein>
<dbReference type="Proteomes" id="UP000003986">
    <property type="component" value="Unassembled WGS sequence"/>
</dbReference>
<evidence type="ECO:0000313" key="3">
    <source>
        <dbReference type="Proteomes" id="UP000003986"/>
    </source>
</evidence>
<dbReference type="EMBL" id="DS999644">
    <property type="protein sequence ID" value="EFE75199.2"/>
    <property type="molecule type" value="Genomic_DNA"/>
</dbReference>
<evidence type="ECO:0000256" key="1">
    <source>
        <dbReference type="SAM" id="MobiDB-lite"/>
    </source>
</evidence>
<reference evidence="3" key="2">
    <citation type="submission" date="2008-12" db="EMBL/GenBank/DDBJ databases">
        <title>Annotation of Streptomyces roseosporus strain NRRL 15998.</title>
        <authorList>
            <consortium name="The Broad Institute Genome Sequencing Platform"/>
            <consortium name="Broad Institute Microbial Sequencing Center"/>
            <person name="Fischbach M."/>
            <person name="Ward D."/>
            <person name="Young S."/>
            <person name="Kodira C.D."/>
            <person name="Zeng Q."/>
            <person name="Koehrsen M."/>
            <person name="Godfrey P."/>
            <person name="Alvarado L."/>
            <person name="Berlin A.M."/>
            <person name="Borenstein D."/>
            <person name="Chen Z."/>
            <person name="Engels R."/>
            <person name="Freedman E."/>
            <person name="Gellesch M."/>
            <person name="Goldberg J."/>
            <person name="Griggs A."/>
            <person name="Gujja S."/>
            <person name="Heiman D.I."/>
            <person name="Hepburn T.A."/>
            <person name="Howarth C."/>
            <person name="Jen D."/>
            <person name="Larson L."/>
            <person name="Lewis B."/>
            <person name="Mehta T."/>
            <person name="Park D."/>
            <person name="Pearson M."/>
            <person name="Roberts A."/>
            <person name="Saif S."/>
            <person name="Shea T.D."/>
            <person name="Shenoy N."/>
            <person name="Sisk P."/>
            <person name="Stolte C."/>
            <person name="Sykes S.N."/>
            <person name="Walk T."/>
            <person name="White J."/>
            <person name="Yandava C."/>
            <person name="Straight P."/>
            <person name="Clardy J."/>
            <person name="Hung D."/>
            <person name="Kolter R."/>
            <person name="Mekalanos J."/>
            <person name="Walker S."/>
            <person name="Walsh C.T."/>
            <person name="Wieland B.L.C."/>
            <person name="Ilzarbe M."/>
            <person name="Galagan J."/>
            <person name="Nusbaum C."/>
            <person name="Birren B."/>
        </authorList>
    </citation>
    <scope>NUCLEOTIDE SEQUENCE [LARGE SCALE GENOMIC DNA]</scope>
    <source>
        <strain evidence="3">NRRL 15998</strain>
    </source>
</reference>
<sequence length="86" mass="9197">MPPSICDAPIPPFHSLRPPHFPQDGEQPMFTTDTTATDIELDLDAALNPGEVEGLYRDSRECAYLALLAGGGALLLSPPTPRPKKG</sequence>
<evidence type="ECO:0000313" key="2">
    <source>
        <dbReference type="EMBL" id="EFE75199.2"/>
    </source>
</evidence>
<organism evidence="2 3">
    <name type="scientific">Streptomyces filamentosus NRRL 15998</name>
    <dbReference type="NCBI Taxonomy" id="457431"/>
    <lineage>
        <taxon>Bacteria</taxon>
        <taxon>Bacillati</taxon>
        <taxon>Actinomycetota</taxon>
        <taxon>Actinomycetes</taxon>
        <taxon>Kitasatosporales</taxon>
        <taxon>Streptomycetaceae</taxon>
        <taxon>Streptomyces</taxon>
    </lineage>
</organism>
<name>D6AJA1_STRFL</name>
<reference evidence="3" key="1">
    <citation type="submission" date="2008-10" db="EMBL/GenBank/DDBJ databases">
        <authorList>
            <person name="Molnar K."/>
        </authorList>
    </citation>
    <scope>NUCLEOTIDE SEQUENCE [LARGE SCALE GENOMIC DNA]</scope>
    <source>
        <strain evidence="3">NRRL 15998</strain>
    </source>
</reference>
<dbReference type="AlphaFoldDB" id="D6AJA1"/>
<proteinExistence type="predicted"/>
<accession>D6AJA1</accession>
<gene>
    <name evidence="2" type="ORF">SSGG_02566</name>
</gene>
<feature type="region of interest" description="Disordered" evidence="1">
    <location>
        <begin position="1"/>
        <end position="31"/>
    </location>
</feature>